<gene>
    <name evidence="1" type="ORF">GCM10009069_26180</name>
</gene>
<keyword evidence="2" id="KW-1185">Reference proteome</keyword>
<dbReference type="AlphaFoldDB" id="A0A8J3G383"/>
<proteinExistence type="predicted"/>
<accession>A0A8J3G383</accession>
<dbReference type="RefSeq" id="WP_189499175.1">
    <property type="nucleotide sequence ID" value="NZ_BMZH01000013.1"/>
</dbReference>
<dbReference type="InterPro" id="IPR029032">
    <property type="entry name" value="AhpD-like"/>
</dbReference>
<name>A0A8J3G383_9PROT</name>
<evidence type="ECO:0008006" key="3">
    <source>
        <dbReference type="Google" id="ProtNLM"/>
    </source>
</evidence>
<comment type="caution">
    <text evidence="1">The sequence shown here is derived from an EMBL/GenBank/DDBJ whole genome shotgun (WGS) entry which is preliminary data.</text>
</comment>
<dbReference type="PANTHER" id="PTHR35446">
    <property type="entry name" value="SI:CH211-175M2.5"/>
    <property type="match status" value="1"/>
</dbReference>
<dbReference type="SUPFAM" id="SSF69118">
    <property type="entry name" value="AhpD-like"/>
    <property type="match status" value="1"/>
</dbReference>
<reference evidence="1" key="2">
    <citation type="submission" date="2020-09" db="EMBL/GenBank/DDBJ databases">
        <authorList>
            <person name="Sun Q."/>
            <person name="Kim S."/>
        </authorList>
    </citation>
    <scope>NUCLEOTIDE SEQUENCE</scope>
    <source>
        <strain evidence="1">KCTC 32513</strain>
    </source>
</reference>
<organism evidence="1 2">
    <name type="scientific">Algimonas arctica</name>
    <dbReference type="NCBI Taxonomy" id="1479486"/>
    <lineage>
        <taxon>Bacteria</taxon>
        <taxon>Pseudomonadati</taxon>
        <taxon>Pseudomonadota</taxon>
        <taxon>Alphaproteobacteria</taxon>
        <taxon>Maricaulales</taxon>
        <taxon>Robiginitomaculaceae</taxon>
        <taxon>Algimonas</taxon>
    </lineage>
</organism>
<sequence>MTNFTLHTEETAPEGSKALLAKSKSAYGMIPGLHAVMAEAPGLLEAYKTVGDLFVNSSFDKDEITVVWQTINVENACHYCVPAHTGIAQTMRVDDAITNALRDKTPLPTAHLEALRDFTLSVMRDRGNVEDAKVQAFLRAGYTKQNVLEVVLGYAQKIMSNYTNHLAKTPVDKGFQKYEWQGAA</sequence>
<evidence type="ECO:0000313" key="2">
    <source>
        <dbReference type="Proteomes" id="UP000634004"/>
    </source>
</evidence>
<evidence type="ECO:0000313" key="1">
    <source>
        <dbReference type="EMBL" id="GHB02158.1"/>
    </source>
</evidence>
<dbReference type="Proteomes" id="UP000634004">
    <property type="component" value="Unassembled WGS sequence"/>
</dbReference>
<reference evidence="1" key="1">
    <citation type="journal article" date="2014" name="Int. J. Syst. Evol. Microbiol.">
        <title>Complete genome sequence of Corynebacterium casei LMG S-19264T (=DSM 44701T), isolated from a smear-ripened cheese.</title>
        <authorList>
            <consortium name="US DOE Joint Genome Institute (JGI-PGF)"/>
            <person name="Walter F."/>
            <person name="Albersmeier A."/>
            <person name="Kalinowski J."/>
            <person name="Ruckert C."/>
        </authorList>
    </citation>
    <scope>NUCLEOTIDE SEQUENCE</scope>
    <source>
        <strain evidence="1">KCTC 32513</strain>
    </source>
</reference>
<protein>
    <recommendedName>
        <fullName evidence="3">Carboxymuconolactone decarboxylase</fullName>
    </recommendedName>
</protein>
<dbReference type="Gene3D" id="1.20.1290.10">
    <property type="entry name" value="AhpD-like"/>
    <property type="match status" value="1"/>
</dbReference>
<dbReference type="EMBL" id="BMZH01000013">
    <property type="protein sequence ID" value="GHB02158.1"/>
    <property type="molecule type" value="Genomic_DNA"/>
</dbReference>
<dbReference type="PANTHER" id="PTHR35446:SF3">
    <property type="entry name" value="CMD DOMAIN-CONTAINING PROTEIN"/>
    <property type="match status" value="1"/>
</dbReference>